<keyword evidence="2" id="KW-1185">Reference proteome</keyword>
<evidence type="ECO:0000313" key="2">
    <source>
        <dbReference type="Proteomes" id="UP001595997"/>
    </source>
</evidence>
<accession>A0ABV9AAM7</accession>
<gene>
    <name evidence="1" type="ORF">ACFPA8_18275</name>
</gene>
<protein>
    <submittedName>
        <fullName evidence="1">Uncharacterized protein</fullName>
    </submittedName>
</protein>
<evidence type="ECO:0000313" key="1">
    <source>
        <dbReference type="EMBL" id="MFC4496074.1"/>
    </source>
</evidence>
<dbReference type="Proteomes" id="UP001595997">
    <property type="component" value="Unassembled WGS sequence"/>
</dbReference>
<name>A0ABV9AAM7_9ACTN</name>
<proteinExistence type="predicted"/>
<dbReference type="EMBL" id="JBHSFH010000010">
    <property type="protein sequence ID" value="MFC4496074.1"/>
    <property type="molecule type" value="Genomic_DNA"/>
</dbReference>
<sequence>MSRAAATELLDALEPLAHRERIRLLSARAREAAESDELAGLLDGLEQHGMYGRRLAVIAACAGRDHAHLSARLAHPDPFVRGHAQRAAVAPAGGVTDDAVLQALHAAPAAIRGELLRTIVAGGRSSLADGLIDVLRTRWGDAEAARLLPGCGGAAVARLLPELFHAVTGWGALAGRHPGAVLGESARQLDELPPVLRELWWQRYAAGVARTAAARPEQVLDLLERYREQLPLPLEFWPHLARLVAADPGRTLRLLLADGHSGRLREKGLPPSVLRRLVKADPPELYELGRAWSRTPRRFAELLRALPPGRRAAFYDTVTEGEDRTHERLDEDVLTALPHSRREEEARRMAQQARAGDAHWTTVLAALSHLPDKEAHEEVEAATRRPAAEDRARAWPLLVHQTVHAARRSRGDHAALRARVNGLLAAMSRLRGEQDAVRWAALNALTALPPRLLTDEAADHLDRLTGDAVQAPDSSHETREVLGRLAGAVLREHVASGRRALVGWALRTIVRLTGDTGGADLGRLDRTLPRGQEHTVHETLRYWLEAGAEKDDHGLTFALARAVGPRASGMPELQELLWQAVQFGSETNGRAAVELWLRDPRTRDSRAADVLSLDASAAVLPAVSRTICRRRTDLLDTVLGETPPYGRFLTKDNTRPMPPVGRWTERWLPRQQRAAAQLLAREADDDSSGMPRRKAALSRLAHVPGEGARELRLWVNDWVEDEAELAEAAMSALVRTDHPEEALPALLAHTTEGRARSAVRALARACRFLAPSQLSDVVHGLLLPAGETGGVRDAAHGTEAADAADGLRHERPGESLLERPTSGVTVAARRQAVRLAASLLPVAEAAEVLLAAFELPDQHEDVQAACVTSAVRLLDDHRAWQLIESAAKGAPVLCQAVLRTRPLQLPERHRERYARIVTGLGEVDDQQVAETVHSSLAHWAPWAPEAASVLAAAVTDLSSRGTWQQAADGLVELAAALPESATTFTDVVSRLIASDADPHTPDADPDRDRPARRRVEHIVLTLGKRAGGHRTARQAAGQTGVLLAAHEEFVPLAARLLCSAVDLEADEETLGRQLRGIAGLHAQLPGQAWRTADELRRTLQPYDRPAAGRDRLLPVARGLVADGGHATGLLAVALAAAVNPRSGWTEPWRAFLRDVRRHAVPDVRVAALEVATHTGE</sequence>
<reference evidence="2" key="1">
    <citation type="journal article" date="2019" name="Int. J. Syst. Evol. Microbiol.">
        <title>The Global Catalogue of Microorganisms (GCM) 10K type strain sequencing project: providing services to taxonomists for standard genome sequencing and annotation.</title>
        <authorList>
            <consortium name="The Broad Institute Genomics Platform"/>
            <consortium name="The Broad Institute Genome Sequencing Center for Infectious Disease"/>
            <person name="Wu L."/>
            <person name="Ma J."/>
        </authorList>
    </citation>
    <scope>NUCLEOTIDE SEQUENCE [LARGE SCALE GENOMIC DNA]</scope>
    <source>
        <strain evidence="2">CGMCC 4.7357</strain>
    </source>
</reference>
<dbReference type="RefSeq" id="WP_386449784.1">
    <property type="nucleotide sequence ID" value="NZ_JBHSFH010000010.1"/>
</dbReference>
<comment type="caution">
    <text evidence="1">The sequence shown here is derived from an EMBL/GenBank/DDBJ whole genome shotgun (WGS) entry which is preliminary data.</text>
</comment>
<organism evidence="1 2">
    <name type="scientific">Streptomyces ovatisporus</name>
    <dbReference type="NCBI Taxonomy" id="1128682"/>
    <lineage>
        <taxon>Bacteria</taxon>
        <taxon>Bacillati</taxon>
        <taxon>Actinomycetota</taxon>
        <taxon>Actinomycetes</taxon>
        <taxon>Kitasatosporales</taxon>
        <taxon>Streptomycetaceae</taxon>
        <taxon>Streptomyces</taxon>
    </lineage>
</organism>